<dbReference type="PATRIC" id="fig|864069.3.peg.1353"/>
<dbReference type="EMBL" id="JH660640">
    <property type="protein sequence ID" value="EIM29897.1"/>
    <property type="molecule type" value="Genomic_DNA"/>
</dbReference>
<reference evidence="1 2" key="1">
    <citation type="submission" date="2012-02" db="EMBL/GenBank/DDBJ databases">
        <title>Improved High-Quality Draft sequence of Microvirga sp. WSM3557.</title>
        <authorList>
            <consortium name="US DOE Joint Genome Institute"/>
            <person name="Lucas S."/>
            <person name="Han J."/>
            <person name="Lapidus A."/>
            <person name="Cheng J.-F."/>
            <person name="Goodwin L."/>
            <person name="Pitluck S."/>
            <person name="Peters L."/>
            <person name="Zhang X."/>
            <person name="Detter J.C."/>
            <person name="Han C."/>
            <person name="Tapia R."/>
            <person name="Land M."/>
            <person name="Hauser L."/>
            <person name="Kyrpides N."/>
            <person name="Ivanova N."/>
            <person name="Pagani I."/>
            <person name="Brau L."/>
            <person name="Yates R."/>
            <person name="O'Hara G."/>
            <person name="Rui T."/>
            <person name="Howieson J."/>
            <person name="Reeve W."/>
            <person name="Woyke T."/>
        </authorList>
    </citation>
    <scope>NUCLEOTIDE SEQUENCE [LARGE SCALE GENOMIC DNA]</scope>
    <source>
        <strain evidence="1 2">WSM3557</strain>
    </source>
</reference>
<name>I4Z105_9HYPH</name>
<dbReference type="Proteomes" id="UP000003947">
    <property type="component" value="Unassembled WGS sequence"/>
</dbReference>
<dbReference type="HOGENOM" id="CLU_3170265_0_0_5"/>
<proteinExistence type="predicted"/>
<evidence type="ECO:0000313" key="1">
    <source>
        <dbReference type="EMBL" id="EIM29897.1"/>
    </source>
</evidence>
<dbReference type="AlphaFoldDB" id="I4Z105"/>
<sequence>MLGLALLRLHDDGTSVWVAIVRLLFSPDTITFHPSIEQERLCSSRPT</sequence>
<organism evidence="1 2">
    <name type="scientific">Microvirga lotononidis</name>
    <dbReference type="NCBI Taxonomy" id="864069"/>
    <lineage>
        <taxon>Bacteria</taxon>
        <taxon>Pseudomonadati</taxon>
        <taxon>Pseudomonadota</taxon>
        <taxon>Alphaproteobacteria</taxon>
        <taxon>Hyphomicrobiales</taxon>
        <taxon>Methylobacteriaceae</taxon>
        <taxon>Microvirga</taxon>
    </lineage>
</organism>
<accession>I4Z105</accession>
<gene>
    <name evidence="1" type="ORF">MicloDRAFT_00012180</name>
</gene>
<protein>
    <submittedName>
        <fullName evidence="1">Uncharacterized protein</fullName>
    </submittedName>
</protein>
<keyword evidence="2" id="KW-1185">Reference proteome</keyword>
<evidence type="ECO:0000313" key="2">
    <source>
        <dbReference type="Proteomes" id="UP000003947"/>
    </source>
</evidence>